<dbReference type="RefSeq" id="XP_007334769.1">
    <property type="nucleotide sequence ID" value="XM_007334707.1"/>
</dbReference>
<evidence type="ECO:0000313" key="3">
    <source>
        <dbReference type="Proteomes" id="UP000008493"/>
    </source>
</evidence>
<name>K5VJT8_AGABU</name>
<dbReference type="InParanoid" id="K5VJT8"/>
<keyword evidence="3" id="KW-1185">Reference proteome</keyword>
<evidence type="ECO:0000313" key="2">
    <source>
        <dbReference type="EMBL" id="EKM74579.1"/>
    </source>
</evidence>
<feature type="compositionally biased region" description="Acidic residues" evidence="1">
    <location>
        <begin position="164"/>
        <end position="173"/>
    </location>
</feature>
<evidence type="ECO:0000256" key="1">
    <source>
        <dbReference type="SAM" id="MobiDB-lite"/>
    </source>
</evidence>
<dbReference type="GeneID" id="18832662"/>
<organism evidence="2 3">
    <name type="scientific">Agaricus bisporus var. burnettii (strain JB137-S8 / ATCC MYA-4627 / FGSC 10392)</name>
    <name type="common">White button mushroom</name>
    <dbReference type="NCBI Taxonomy" id="597362"/>
    <lineage>
        <taxon>Eukaryota</taxon>
        <taxon>Fungi</taxon>
        <taxon>Dikarya</taxon>
        <taxon>Basidiomycota</taxon>
        <taxon>Agaricomycotina</taxon>
        <taxon>Agaricomycetes</taxon>
        <taxon>Agaricomycetidae</taxon>
        <taxon>Agaricales</taxon>
        <taxon>Agaricineae</taxon>
        <taxon>Agaricaceae</taxon>
        <taxon>Agaricus</taxon>
    </lineage>
</organism>
<reference evidence="3" key="1">
    <citation type="journal article" date="2012" name="Proc. Natl. Acad. Sci. U.S.A.">
        <title>Genome sequence of the button mushroom Agaricus bisporus reveals mechanisms governing adaptation to a humic-rich ecological niche.</title>
        <authorList>
            <person name="Morin E."/>
            <person name="Kohler A."/>
            <person name="Baker A.R."/>
            <person name="Foulongne-Oriol M."/>
            <person name="Lombard V."/>
            <person name="Nagy L.G."/>
            <person name="Ohm R.A."/>
            <person name="Patyshakuliyeva A."/>
            <person name="Brun A."/>
            <person name="Aerts A.L."/>
            <person name="Bailey A.M."/>
            <person name="Billette C."/>
            <person name="Coutinho P.M."/>
            <person name="Deakin G."/>
            <person name="Doddapaneni H."/>
            <person name="Floudas D."/>
            <person name="Grimwood J."/>
            <person name="Hilden K."/>
            <person name="Kuees U."/>
            <person name="LaButti K.M."/>
            <person name="Lapidus A."/>
            <person name="Lindquist E.A."/>
            <person name="Lucas S.M."/>
            <person name="Murat C."/>
            <person name="Riley R.W."/>
            <person name="Salamov A.A."/>
            <person name="Schmutz J."/>
            <person name="Subramanian V."/>
            <person name="Woesten H.A.B."/>
            <person name="Xu J."/>
            <person name="Eastwood D.C."/>
            <person name="Foster G.D."/>
            <person name="Sonnenberg A.S."/>
            <person name="Cullen D."/>
            <person name="de Vries R.P."/>
            <person name="Lundell T."/>
            <person name="Hibbett D.S."/>
            <person name="Henrissat B."/>
            <person name="Burton K.S."/>
            <person name="Kerrigan R.W."/>
            <person name="Challen M.P."/>
            <person name="Grigoriev I.V."/>
            <person name="Martin F."/>
        </authorList>
    </citation>
    <scope>NUCLEOTIDE SEQUENCE [LARGE SCALE GENOMIC DNA]</scope>
    <source>
        <strain evidence="3">JB137-S8 / ATCC MYA-4627 / FGSC 10392</strain>
    </source>
</reference>
<proteinExistence type="predicted"/>
<dbReference type="HOGENOM" id="CLU_1506888_0_0_1"/>
<dbReference type="EMBL" id="JH971437">
    <property type="protein sequence ID" value="EKM74579.1"/>
    <property type="molecule type" value="Genomic_DNA"/>
</dbReference>
<feature type="non-terminal residue" evidence="2">
    <location>
        <position position="1"/>
    </location>
</feature>
<feature type="compositionally biased region" description="Polar residues" evidence="1">
    <location>
        <begin position="145"/>
        <end position="157"/>
    </location>
</feature>
<gene>
    <name evidence="2" type="ORF">AGABI1DRAFT_95529</name>
</gene>
<feature type="compositionally biased region" description="Polar residues" evidence="1">
    <location>
        <begin position="78"/>
        <end position="113"/>
    </location>
</feature>
<accession>K5VJT8</accession>
<protein>
    <submittedName>
        <fullName evidence="2">Uncharacterized protein</fullName>
    </submittedName>
</protein>
<dbReference type="Proteomes" id="UP000008493">
    <property type="component" value="Unassembled WGS sequence"/>
</dbReference>
<dbReference type="KEGG" id="abp:AGABI1DRAFT95529"/>
<sequence>TSMKHDILVMFFYISKTEFSAVNSAFKCSQNKFKLRYISNGCFPSTIEDLLVHSRIIEDNSEPWAAQYRAKVGPENPPTVQESTTLPIPSDPLVSQSSTVNSHADNDVETQGNVPHRSTGGLRPVILDDTENESNDEQTPVPHNGSRSSVASKNSVGSLKEDAIEVEDSDTEPEVLGQL</sequence>
<dbReference type="AlphaFoldDB" id="K5VJT8"/>
<feature type="region of interest" description="Disordered" evidence="1">
    <location>
        <begin position="72"/>
        <end position="179"/>
    </location>
</feature>